<dbReference type="Gene3D" id="1.20.1280.50">
    <property type="match status" value="1"/>
</dbReference>
<dbReference type="Pfam" id="PF12937">
    <property type="entry name" value="F-box-like"/>
    <property type="match status" value="1"/>
</dbReference>
<protein>
    <recommendedName>
        <fullName evidence="1">F-box domain-containing protein</fullName>
    </recommendedName>
</protein>
<evidence type="ECO:0000313" key="3">
    <source>
        <dbReference type="Proteomes" id="UP000636479"/>
    </source>
</evidence>
<dbReference type="EMBL" id="JACAZF010000005">
    <property type="protein sequence ID" value="KAF7303499.1"/>
    <property type="molecule type" value="Genomic_DNA"/>
</dbReference>
<proteinExistence type="predicted"/>
<dbReference type="RefSeq" id="XP_037220471.1">
    <property type="nucleotide sequence ID" value="XM_037362550.1"/>
</dbReference>
<accession>A0A8H6SQC7</accession>
<keyword evidence="3" id="KW-1185">Reference proteome</keyword>
<dbReference type="Proteomes" id="UP000636479">
    <property type="component" value="Unassembled WGS sequence"/>
</dbReference>
<organism evidence="2 3">
    <name type="scientific">Mycena indigotica</name>
    <dbReference type="NCBI Taxonomy" id="2126181"/>
    <lineage>
        <taxon>Eukaryota</taxon>
        <taxon>Fungi</taxon>
        <taxon>Dikarya</taxon>
        <taxon>Basidiomycota</taxon>
        <taxon>Agaricomycotina</taxon>
        <taxon>Agaricomycetes</taxon>
        <taxon>Agaricomycetidae</taxon>
        <taxon>Agaricales</taxon>
        <taxon>Marasmiineae</taxon>
        <taxon>Mycenaceae</taxon>
        <taxon>Mycena</taxon>
    </lineage>
</organism>
<dbReference type="GeneID" id="59345066"/>
<dbReference type="InterPro" id="IPR001810">
    <property type="entry name" value="F-box_dom"/>
</dbReference>
<dbReference type="AlphaFoldDB" id="A0A8H6SQC7"/>
<evidence type="ECO:0000313" key="2">
    <source>
        <dbReference type="EMBL" id="KAF7303499.1"/>
    </source>
</evidence>
<dbReference type="SUPFAM" id="SSF81383">
    <property type="entry name" value="F-box domain"/>
    <property type="match status" value="1"/>
</dbReference>
<evidence type="ECO:0000259" key="1">
    <source>
        <dbReference type="Pfam" id="PF12937"/>
    </source>
</evidence>
<comment type="caution">
    <text evidence="2">The sequence shown here is derived from an EMBL/GenBank/DDBJ whole genome shotgun (WGS) entry which is preliminary data.</text>
</comment>
<gene>
    <name evidence="2" type="ORF">MIND_00578900</name>
</gene>
<reference evidence="2" key="1">
    <citation type="submission" date="2020-05" db="EMBL/GenBank/DDBJ databases">
        <title>Mycena genomes resolve the evolution of fungal bioluminescence.</title>
        <authorList>
            <person name="Tsai I.J."/>
        </authorList>
    </citation>
    <scope>NUCLEOTIDE SEQUENCE</scope>
    <source>
        <strain evidence="2">171206Taipei</strain>
    </source>
</reference>
<sequence>MKAVKALGKAFRRKDTAPKKQASTTSSEETWDACHSIPTDQFQAPINVLPSDVLLEIFSYAHGDNDGDATVYCYVECSRVCVTWRQLALDTPSLWARVNLSSTLWMRRSLRRAKSSLLVVEADIQRGQDIDLEVRLVDVLEGHAEQIKALSVLLPEQPTQRLERALAGGFPRLIALRLRTDAKRDLPLLGAEASGYPRLQSLMLNSPLPNILGMTGAQLTTLDLTVGSPDAALLRLLAPLTRLVTVKITLRRQFWTPDITDVPPSQTVLPALRFLFVTDFSDEDIAIRTGTLLSALSLPALERCTVNLFRVPIKTQHLHEFIATTLQRHFAYANQRTRLRLQRETSIAPVRCQPPGQTREHVDLTFQFTADDGAARELTLAWHVDGMGSASAARVIAAIGSVRDLPVPLVALKTALESVDTLILSGWTPGEADRDHWRTLLVSWASPLTNLCTLVLGTCAGAQTWRALLGNRDVVVRELDDDVIRFRKPAGYEELDSMFGVGEWDRHGVEGFHRYMTRSIGWDD</sequence>
<dbReference type="OrthoDB" id="2893938at2759"/>
<dbReference type="InterPro" id="IPR036047">
    <property type="entry name" value="F-box-like_dom_sf"/>
</dbReference>
<name>A0A8H6SQC7_9AGAR</name>
<feature type="domain" description="F-box" evidence="1">
    <location>
        <begin position="46"/>
        <end position="100"/>
    </location>
</feature>